<feature type="region of interest" description="Disordered" evidence="1">
    <location>
        <begin position="444"/>
        <end position="490"/>
    </location>
</feature>
<sequence>MTENRYTICPELAQRDPWQYPFNEFPPSAPVSPPSEISSPNQSLPARINNLASSDLKKDLTFGMATAAEYAEHHRGISPVKAGSHYSPLEPYLSDPYDPFLTAQPSDPEQGEFDASAFRLTSKPGAAADYPSSVEGADCFAGQPQGCTFQDSNKVANLGEDISTLEATGGDSAYLESPLQVSSLSSGNLSSIAAIDTKWLTSETVDPTLYTSAEYMMPSPSSMPEVASVQHHLNTMLAEKTLALRSQDNSSSEDPSHGPPRLTISTDYTSVPMRGRSPIITISATSRGDSPEEQAIEAVPSSSFLSPSGHQDGSIKHDNRENDLFSPGSASADFAHSFGHSQSHADARHGLDPHSRGHEYGPSPNEIEAQLKQSRKNEEIDRWQESVSEVNSDAGDEPSNVPRGRQKVSNRIRALSTGDRPLRHVDYFNLTTSQRSILGPGLMVHESSEESNASEDDSEGNSSPDGLSLVTDDGRPEASSPPVMASSDLVGSPNEAFPMYPLYDVSCEPVRQQPQTSAFAMAKFEERAREQDAASITATIDQNSIRNLSLSLEQSLRFPETKRKSGSWSSSSLFKRGVQQAQQRLKRQASDLSLASAKPPEQNTDTVAVASQRKESTSSSYRHRLSLSGRHSPRPHTRSPSLTNAIISMTGKMAAVGGSHSVRATSPQPDTVPKGLAPRWGRDRAKSELPRPSTPGLFSLMQNEGGPPVANLAPFHKVRLDPDELQPGPVSQVNASDAEDNEETEVCVEKAHPMEFPMPSTLPVPSKEGFKSQIMQLNPRLCESLIDRFADEQVRRHRKLVDYQQAHITAISRGFCESGEFCFALGGQAKLLAPNRPAADGDCGHTQSRVLDDDDSPQGTSEGIMVAAAHLPAGVPFPPVARLPAVFECNVCFQVKEIKKPSDWSKHVYEDVQPFTCTFPDCTEPKSFKRKADWVRHENERHRQPEWWTCSIDGCAHRCFRKNNFIQHLKREHKFDDSHAAPGRVGRLATDHDGRTIEQLVEECKHTAGTTPAQESCPFCDNHCGTIKKLTAHVAKHMEQLAMPVLRLVMQSGGASNPMQAVQPTQGQPTCFSSTSFGKVVDGSKINSDALTTTFQSQVSAPLQFPELAASAPAPGYSDQFSGMNYTSMTGGEILMEPEEIIDPIPTNGQFEDQCATTVESFSASQTHPPATMPATLNLQSHAHSNPHAFAHANVHAHPHPLHQMSVSYPPLCTPRIAGSAVGPTSYSVSSQLPPQALPTQQAVASAAMGLDTVYSVQQPISEQVGYQAYQAVVPPTNPFVHVRGQYDSSYSSQMG</sequence>
<feature type="region of interest" description="Disordered" evidence="1">
    <location>
        <begin position="557"/>
        <end position="641"/>
    </location>
</feature>
<name>A0A8J8WGB1_9EURO</name>
<feature type="compositionally biased region" description="Polar residues" evidence="1">
    <location>
        <begin position="300"/>
        <end position="311"/>
    </location>
</feature>
<feature type="compositionally biased region" description="Basic and acidic residues" evidence="1">
    <location>
        <begin position="313"/>
        <end position="323"/>
    </location>
</feature>
<evidence type="ECO:0000313" key="3">
    <source>
        <dbReference type="EMBL" id="KAF7713899.1"/>
    </source>
</evidence>
<dbReference type="InterPro" id="IPR058925">
    <property type="entry name" value="zf-C2H2_AcuF"/>
</dbReference>
<dbReference type="PANTHER" id="PTHR35391">
    <property type="entry name" value="C2H2-TYPE DOMAIN-CONTAINING PROTEIN-RELATED"/>
    <property type="match status" value="1"/>
</dbReference>
<feature type="domain" description="C2H2-type" evidence="2">
    <location>
        <begin position="950"/>
        <end position="973"/>
    </location>
</feature>
<protein>
    <submittedName>
        <fullName evidence="3">Zinc finger C2H2 type domain-containing protein</fullName>
    </submittedName>
</protein>
<feature type="region of interest" description="Disordered" evidence="1">
    <location>
        <begin position="658"/>
        <end position="679"/>
    </location>
</feature>
<dbReference type="PROSITE" id="PS00028">
    <property type="entry name" value="ZINC_FINGER_C2H2_1"/>
    <property type="match status" value="1"/>
</dbReference>
<evidence type="ECO:0000259" key="2">
    <source>
        <dbReference type="PROSITE" id="PS00028"/>
    </source>
</evidence>
<keyword evidence="4" id="KW-1185">Reference proteome</keyword>
<evidence type="ECO:0000256" key="1">
    <source>
        <dbReference type="SAM" id="MobiDB-lite"/>
    </source>
</evidence>
<evidence type="ECO:0000313" key="4">
    <source>
        <dbReference type="Proteomes" id="UP000631181"/>
    </source>
</evidence>
<feature type="compositionally biased region" description="Basic and acidic residues" evidence="1">
    <location>
        <begin position="343"/>
        <end position="359"/>
    </location>
</feature>
<feature type="region of interest" description="Disordered" evidence="1">
    <location>
        <begin position="19"/>
        <end position="45"/>
    </location>
</feature>
<reference evidence="3" key="1">
    <citation type="journal article" date="2020" name="Front. Microbiol.">
        <title>Gene regulatory networks of Penicillium echinulatum 2HH and Penicillium oxalicum 114-2 inferred by a computational biology approach.</title>
        <authorList>
            <person name="Lenz A.R."/>
            <person name="Galan-Vasquez E."/>
            <person name="Balbinot E."/>
            <person name="De Abreu F.P."/>
            <person name="De Oliveira N.S."/>
            <person name="Da Rosa L.O."/>
            <person name="De Avila E Silva S."/>
            <person name="Camassola M."/>
            <person name="Dillon A.J.P."/>
            <person name="Perez-Rueda E."/>
        </authorList>
    </citation>
    <scope>NUCLEOTIDE SEQUENCE</scope>
    <source>
        <strain evidence="3">S1M29</strain>
    </source>
</reference>
<feature type="compositionally biased region" description="Basic residues" evidence="1">
    <location>
        <begin position="621"/>
        <end position="637"/>
    </location>
</feature>
<dbReference type="OrthoDB" id="5315052at2759"/>
<accession>A0A8J8WGB1</accession>
<feature type="compositionally biased region" description="Basic and acidic residues" evidence="1">
    <location>
        <begin position="375"/>
        <end position="384"/>
    </location>
</feature>
<organism evidence="3 4">
    <name type="scientific">Penicillium ucsense</name>
    <dbReference type="NCBI Taxonomy" id="2839758"/>
    <lineage>
        <taxon>Eukaryota</taxon>
        <taxon>Fungi</taxon>
        <taxon>Dikarya</taxon>
        <taxon>Ascomycota</taxon>
        <taxon>Pezizomycotina</taxon>
        <taxon>Eurotiomycetes</taxon>
        <taxon>Eurotiomycetidae</taxon>
        <taxon>Eurotiales</taxon>
        <taxon>Aspergillaceae</taxon>
        <taxon>Penicillium</taxon>
    </lineage>
</organism>
<feature type="compositionally biased region" description="Polar residues" evidence="1">
    <location>
        <begin position="35"/>
        <end position="44"/>
    </location>
</feature>
<comment type="caution">
    <text evidence="3">The sequence shown here is derived from an EMBL/GenBank/DDBJ whole genome shotgun (WGS) entry which is preliminary data.</text>
</comment>
<dbReference type="Pfam" id="PF26082">
    <property type="entry name" value="zf-C2H2_AcuF"/>
    <property type="match status" value="1"/>
</dbReference>
<proteinExistence type="predicted"/>
<dbReference type="SMART" id="SM00355">
    <property type="entry name" value="ZnF_C2H2"/>
    <property type="match status" value="3"/>
</dbReference>
<gene>
    <name evidence="3" type="ORF">PECM_000457</name>
</gene>
<dbReference type="PANTHER" id="PTHR35391:SF3">
    <property type="entry name" value="FINGER DOMAIN PROTEIN, PUTATIVE (AFU_ORTHOLOGUE AFUA_8G04300)-RELATED"/>
    <property type="match status" value="1"/>
</dbReference>
<dbReference type="InterPro" id="IPR013087">
    <property type="entry name" value="Znf_C2H2_type"/>
</dbReference>
<dbReference type="EMBL" id="WIWV01000102">
    <property type="protein sequence ID" value="KAF7713899.1"/>
    <property type="molecule type" value="Genomic_DNA"/>
</dbReference>
<dbReference type="Proteomes" id="UP000631181">
    <property type="component" value="Unassembled WGS sequence"/>
</dbReference>
<feature type="region of interest" description="Disordered" evidence="1">
    <location>
        <begin position="245"/>
        <end position="416"/>
    </location>
</feature>